<dbReference type="Proteomes" id="UP000297245">
    <property type="component" value="Unassembled WGS sequence"/>
</dbReference>
<name>A0A4S8L1J5_DENBC</name>
<protein>
    <recommendedName>
        <fullName evidence="4">Fungal-type protein kinase domain-containing protein</fullName>
    </recommendedName>
</protein>
<proteinExistence type="predicted"/>
<organism evidence="2 3">
    <name type="scientific">Dendrothele bispora (strain CBS 962.96)</name>
    <dbReference type="NCBI Taxonomy" id="1314807"/>
    <lineage>
        <taxon>Eukaryota</taxon>
        <taxon>Fungi</taxon>
        <taxon>Dikarya</taxon>
        <taxon>Basidiomycota</taxon>
        <taxon>Agaricomycotina</taxon>
        <taxon>Agaricomycetes</taxon>
        <taxon>Agaricomycetidae</taxon>
        <taxon>Agaricales</taxon>
        <taxon>Agaricales incertae sedis</taxon>
        <taxon>Dendrothele</taxon>
    </lineage>
</organism>
<evidence type="ECO:0000313" key="2">
    <source>
        <dbReference type="EMBL" id="THU82289.1"/>
    </source>
</evidence>
<reference evidence="2 3" key="1">
    <citation type="journal article" date="2019" name="Nat. Ecol. Evol.">
        <title>Megaphylogeny resolves global patterns of mushroom evolution.</title>
        <authorList>
            <person name="Varga T."/>
            <person name="Krizsan K."/>
            <person name="Foldi C."/>
            <person name="Dima B."/>
            <person name="Sanchez-Garcia M."/>
            <person name="Sanchez-Ramirez S."/>
            <person name="Szollosi G.J."/>
            <person name="Szarkandi J.G."/>
            <person name="Papp V."/>
            <person name="Albert L."/>
            <person name="Andreopoulos W."/>
            <person name="Angelini C."/>
            <person name="Antonin V."/>
            <person name="Barry K.W."/>
            <person name="Bougher N.L."/>
            <person name="Buchanan P."/>
            <person name="Buyck B."/>
            <person name="Bense V."/>
            <person name="Catcheside P."/>
            <person name="Chovatia M."/>
            <person name="Cooper J."/>
            <person name="Damon W."/>
            <person name="Desjardin D."/>
            <person name="Finy P."/>
            <person name="Geml J."/>
            <person name="Haridas S."/>
            <person name="Hughes K."/>
            <person name="Justo A."/>
            <person name="Karasinski D."/>
            <person name="Kautmanova I."/>
            <person name="Kiss B."/>
            <person name="Kocsube S."/>
            <person name="Kotiranta H."/>
            <person name="LaButti K.M."/>
            <person name="Lechner B.E."/>
            <person name="Liimatainen K."/>
            <person name="Lipzen A."/>
            <person name="Lukacs Z."/>
            <person name="Mihaltcheva S."/>
            <person name="Morgado L.N."/>
            <person name="Niskanen T."/>
            <person name="Noordeloos M.E."/>
            <person name="Ohm R.A."/>
            <person name="Ortiz-Santana B."/>
            <person name="Ovrebo C."/>
            <person name="Racz N."/>
            <person name="Riley R."/>
            <person name="Savchenko A."/>
            <person name="Shiryaev A."/>
            <person name="Soop K."/>
            <person name="Spirin V."/>
            <person name="Szebenyi C."/>
            <person name="Tomsovsky M."/>
            <person name="Tulloss R.E."/>
            <person name="Uehling J."/>
            <person name="Grigoriev I.V."/>
            <person name="Vagvolgyi C."/>
            <person name="Papp T."/>
            <person name="Martin F.M."/>
            <person name="Miettinen O."/>
            <person name="Hibbett D.S."/>
            <person name="Nagy L.G."/>
        </authorList>
    </citation>
    <scope>NUCLEOTIDE SEQUENCE [LARGE SCALE GENOMIC DNA]</scope>
    <source>
        <strain evidence="2 3">CBS 962.96</strain>
    </source>
</reference>
<evidence type="ECO:0008006" key="4">
    <source>
        <dbReference type="Google" id="ProtNLM"/>
    </source>
</evidence>
<feature type="region of interest" description="Disordered" evidence="1">
    <location>
        <begin position="1"/>
        <end position="27"/>
    </location>
</feature>
<dbReference type="AlphaFoldDB" id="A0A4S8L1J5"/>
<gene>
    <name evidence="2" type="ORF">K435DRAFT_457431</name>
</gene>
<dbReference type="EMBL" id="ML179742">
    <property type="protein sequence ID" value="THU82289.1"/>
    <property type="molecule type" value="Genomic_DNA"/>
</dbReference>
<evidence type="ECO:0000313" key="3">
    <source>
        <dbReference type="Proteomes" id="UP000297245"/>
    </source>
</evidence>
<dbReference type="OrthoDB" id="3182677at2759"/>
<feature type="compositionally biased region" description="Polar residues" evidence="1">
    <location>
        <begin position="369"/>
        <end position="378"/>
    </location>
</feature>
<accession>A0A4S8L1J5</accession>
<evidence type="ECO:0000256" key="1">
    <source>
        <dbReference type="SAM" id="MobiDB-lite"/>
    </source>
</evidence>
<keyword evidence="3" id="KW-1185">Reference proteome</keyword>
<feature type="region of interest" description="Disordered" evidence="1">
    <location>
        <begin position="365"/>
        <end position="384"/>
    </location>
</feature>
<sequence length="440" mass="49304">MSASFSTPKKKTTSSAHTPNTPPLSRHQSELLGLIGQEIGAHTWQFPASVVAQMLSPKRLKTRVKDTVYHPIGDYDCLIDEKFVQKALAKYKAPARPTLDPSVERRNYDPVSKFLNTCVENCQSAYIRACGNSRPKSRFGKLQQSGSNWWPGLTFFEYDKQTGDGVGGAEPVKPDFVGARGKPPNKKDRCYWAPPDPDQVGIYFPGEVKKNWPELIRQAATYARAMTSAVPLRLFSVVIGVNHKDETLRFLIFHRGGLTASEELDLKTEADRWAVQKILFSVYLWQKPQDAGFPAFTNGRDYILPDPRDIETELPLKVTAYLYHALSVRGRGSFVVSLDLVQPHPNDSTKSPPSNLRQSARIRLKKSNSRSITGSTPQACRKGAHDVNECGNQGSFQERTYVFTKSATSRGSANRYQTHLCYALSQSRTRHHSTINLPLY</sequence>